<dbReference type="AlphaFoldDB" id="A0AAN7W9A2"/>
<evidence type="ECO:0000259" key="1">
    <source>
        <dbReference type="Pfam" id="PF06985"/>
    </source>
</evidence>
<sequence>MRPYQYGRLNYPGQGSGEAFRLLLLHPSLNQDVPLQCTIQHHDLASAPPYEALSYVWGTDDCQASIYCQGNTELRARYNLKQALLSLRLLHRPRTLWVDAFCINQGDDDERAQQVMLMRTIYSQAHRVIVWLGDRTLDDVEHALRLATNLRQVSLSVASSPADHHASFWDTTSIRTLAAAEGQARIAPSLFAIGELADLFDRPWFSRIWCVQEVVASSAAVARCGDLEIPFADIVSAASIVHKFRDGMVTGRPLEFWHTVALQKYAEWPLSPREGSIGALEKALMAARDFESTDPRDKVFALLGLVSESKGWFDAYLPEPSSTDSIGVKLIRQAASTITQLVPDKAYTPKQLKIDCRKSVVEVYRDVTRFILRKGPRVADILCQAHHLTDPDERKYWPSWVPDWSKKRNTAVLGGMGVFSADDMWLEQEDKGLSPTHPDTLFLGGFGFDRVIRVTEVLECDTQDALELDILWLQLFDMAFLESWQEPYPLSGTEETRGTAFLKTVMVGELGLILYDGLMGELWSAASASKTLKLPRDYTRAEKDGYACMMNLVQCDHPGMACLAQKAQGGVVAHFERIAKSLGFGRRLFLTEYGRLGLGPRVSRPGDVVTVLYGGRMPFVLRQQGAHYLLIGDAYLRDDAIMSGSVSKAVRGGQGVHQKVTFEIR</sequence>
<dbReference type="PANTHER" id="PTHR24148:SF64">
    <property type="entry name" value="HETEROKARYON INCOMPATIBILITY DOMAIN-CONTAINING PROTEIN"/>
    <property type="match status" value="1"/>
</dbReference>
<comment type="caution">
    <text evidence="2">The sequence shown here is derived from an EMBL/GenBank/DDBJ whole genome shotgun (WGS) entry which is preliminary data.</text>
</comment>
<protein>
    <recommendedName>
        <fullName evidence="1">Heterokaryon incompatibility domain-containing protein</fullName>
    </recommendedName>
</protein>
<reference evidence="2" key="1">
    <citation type="submission" date="2023-08" db="EMBL/GenBank/DDBJ databases">
        <title>Black Yeasts Isolated from many extreme environments.</title>
        <authorList>
            <person name="Coleine C."/>
            <person name="Stajich J.E."/>
            <person name="Selbmann L."/>
        </authorList>
    </citation>
    <scope>NUCLEOTIDE SEQUENCE</scope>
    <source>
        <strain evidence="2">CCFEE 5810</strain>
    </source>
</reference>
<dbReference type="InterPro" id="IPR010730">
    <property type="entry name" value="HET"/>
</dbReference>
<dbReference type="EMBL" id="JAVRQU010000008">
    <property type="protein sequence ID" value="KAK5700089.1"/>
    <property type="molecule type" value="Genomic_DNA"/>
</dbReference>
<feature type="domain" description="Heterokaryon incompatibility" evidence="1">
    <location>
        <begin position="50"/>
        <end position="213"/>
    </location>
</feature>
<accession>A0AAN7W9A2</accession>
<organism evidence="2 3">
    <name type="scientific">Elasticomyces elasticus</name>
    <dbReference type="NCBI Taxonomy" id="574655"/>
    <lineage>
        <taxon>Eukaryota</taxon>
        <taxon>Fungi</taxon>
        <taxon>Dikarya</taxon>
        <taxon>Ascomycota</taxon>
        <taxon>Pezizomycotina</taxon>
        <taxon>Dothideomycetes</taxon>
        <taxon>Dothideomycetidae</taxon>
        <taxon>Mycosphaerellales</taxon>
        <taxon>Teratosphaeriaceae</taxon>
        <taxon>Elasticomyces</taxon>
    </lineage>
</organism>
<dbReference type="Pfam" id="PF26639">
    <property type="entry name" value="Het-6_barrel"/>
    <property type="match status" value="1"/>
</dbReference>
<proteinExistence type="predicted"/>
<name>A0AAN7W9A2_9PEZI</name>
<dbReference type="InterPro" id="IPR052895">
    <property type="entry name" value="HetReg/Transcr_Mod"/>
</dbReference>
<evidence type="ECO:0000313" key="3">
    <source>
        <dbReference type="Proteomes" id="UP001310594"/>
    </source>
</evidence>
<dbReference type="Pfam" id="PF06985">
    <property type="entry name" value="HET"/>
    <property type="match status" value="1"/>
</dbReference>
<evidence type="ECO:0000313" key="2">
    <source>
        <dbReference type="EMBL" id="KAK5700089.1"/>
    </source>
</evidence>
<dbReference type="Proteomes" id="UP001310594">
    <property type="component" value="Unassembled WGS sequence"/>
</dbReference>
<gene>
    <name evidence="2" type="ORF">LTR97_006224</name>
</gene>
<dbReference type="PANTHER" id="PTHR24148">
    <property type="entry name" value="ANKYRIN REPEAT DOMAIN-CONTAINING PROTEIN 39 HOMOLOG-RELATED"/>
    <property type="match status" value="1"/>
</dbReference>